<keyword evidence="3 6" id="KW-1133">Transmembrane helix</keyword>
<dbReference type="GO" id="GO:0055088">
    <property type="term" value="P:lipid homeostasis"/>
    <property type="evidence" value="ECO:0007669"/>
    <property type="project" value="TreeGrafter"/>
</dbReference>
<keyword evidence="4 5" id="KW-0472">Membrane</keyword>
<evidence type="ECO:0000256" key="5">
    <source>
        <dbReference type="PROSITE-ProRule" id="PRU00205"/>
    </source>
</evidence>
<evidence type="ECO:0000259" key="7">
    <source>
        <dbReference type="PROSITE" id="PS50922"/>
    </source>
</evidence>
<accession>A0A3M7QH00</accession>
<proteinExistence type="predicted"/>
<evidence type="ECO:0000313" key="8">
    <source>
        <dbReference type="EMBL" id="RNA10660.1"/>
    </source>
</evidence>
<dbReference type="PANTHER" id="PTHR13439:SF0">
    <property type="entry name" value="TOPOISOMERASE I DAMAGE AFFECTED PROTEIN 4"/>
    <property type="match status" value="1"/>
</dbReference>
<name>A0A3M7QH00_BRAPC</name>
<protein>
    <submittedName>
        <fullName evidence="8">Transmembrane 56-B-like</fullName>
    </submittedName>
</protein>
<organism evidence="8 9">
    <name type="scientific">Brachionus plicatilis</name>
    <name type="common">Marine rotifer</name>
    <name type="synonym">Brachionus muelleri</name>
    <dbReference type="NCBI Taxonomy" id="10195"/>
    <lineage>
        <taxon>Eukaryota</taxon>
        <taxon>Metazoa</taxon>
        <taxon>Spiralia</taxon>
        <taxon>Gnathifera</taxon>
        <taxon>Rotifera</taxon>
        <taxon>Eurotatoria</taxon>
        <taxon>Monogononta</taxon>
        <taxon>Pseudotrocha</taxon>
        <taxon>Ploima</taxon>
        <taxon>Brachionidae</taxon>
        <taxon>Brachionus</taxon>
    </lineage>
</organism>
<evidence type="ECO:0000256" key="6">
    <source>
        <dbReference type="SAM" id="Phobius"/>
    </source>
</evidence>
<dbReference type="SMART" id="SM00724">
    <property type="entry name" value="TLC"/>
    <property type="match status" value="1"/>
</dbReference>
<dbReference type="Proteomes" id="UP000276133">
    <property type="component" value="Unassembled WGS sequence"/>
</dbReference>
<reference evidence="8 9" key="1">
    <citation type="journal article" date="2018" name="Sci. Rep.">
        <title>Genomic signatures of local adaptation to the degree of environmental predictability in rotifers.</title>
        <authorList>
            <person name="Franch-Gras L."/>
            <person name="Hahn C."/>
            <person name="Garcia-Roger E.M."/>
            <person name="Carmona M.J."/>
            <person name="Serra M."/>
            <person name="Gomez A."/>
        </authorList>
    </citation>
    <scope>NUCLEOTIDE SEQUENCE [LARGE SCALE GENOMIC DNA]</scope>
    <source>
        <strain evidence="8">HYR1</strain>
    </source>
</reference>
<keyword evidence="2 5" id="KW-0812">Transmembrane</keyword>
<feature type="domain" description="TLC" evidence="7">
    <location>
        <begin position="40"/>
        <end position="239"/>
    </location>
</feature>
<evidence type="ECO:0000256" key="1">
    <source>
        <dbReference type="ARBA" id="ARBA00004141"/>
    </source>
</evidence>
<dbReference type="EMBL" id="REGN01006138">
    <property type="protein sequence ID" value="RNA10660.1"/>
    <property type="molecule type" value="Genomic_DNA"/>
</dbReference>
<feature type="transmembrane region" description="Helical" evidence="6">
    <location>
        <begin position="131"/>
        <end position="153"/>
    </location>
</feature>
<dbReference type="GO" id="GO:0005783">
    <property type="term" value="C:endoplasmic reticulum"/>
    <property type="evidence" value="ECO:0007669"/>
    <property type="project" value="TreeGrafter"/>
</dbReference>
<feature type="transmembrane region" description="Helical" evidence="6">
    <location>
        <begin position="165"/>
        <end position="186"/>
    </location>
</feature>
<evidence type="ECO:0000313" key="9">
    <source>
        <dbReference type="Proteomes" id="UP000276133"/>
    </source>
</evidence>
<dbReference type="InterPro" id="IPR006634">
    <property type="entry name" value="TLC-dom"/>
</dbReference>
<feature type="transmembrane region" description="Helical" evidence="6">
    <location>
        <begin position="45"/>
        <end position="65"/>
    </location>
</feature>
<dbReference type="AlphaFoldDB" id="A0A3M7QH00"/>
<dbReference type="PROSITE" id="PS50922">
    <property type="entry name" value="TLC"/>
    <property type="match status" value="1"/>
</dbReference>
<dbReference type="Pfam" id="PF03798">
    <property type="entry name" value="TRAM_LAG1_CLN8"/>
    <property type="match status" value="1"/>
</dbReference>
<gene>
    <name evidence="8" type="ORF">BpHYR1_025297</name>
</gene>
<feature type="transmembrane region" description="Helical" evidence="6">
    <location>
        <begin position="77"/>
        <end position="95"/>
    </location>
</feature>
<dbReference type="GO" id="GO:0016020">
    <property type="term" value="C:membrane"/>
    <property type="evidence" value="ECO:0007669"/>
    <property type="project" value="UniProtKB-SubCell"/>
</dbReference>
<feature type="transmembrane region" description="Helical" evidence="6">
    <location>
        <begin position="206"/>
        <end position="227"/>
    </location>
</feature>
<comment type="caution">
    <text evidence="8">The sequence shown here is derived from an EMBL/GenBank/DDBJ whole genome shotgun (WGS) entry which is preliminary data.</text>
</comment>
<dbReference type="STRING" id="10195.A0A3M7QH00"/>
<dbReference type="OrthoDB" id="10266980at2759"/>
<evidence type="ECO:0000256" key="4">
    <source>
        <dbReference type="ARBA" id="ARBA00023136"/>
    </source>
</evidence>
<feature type="transmembrane region" description="Helical" evidence="6">
    <location>
        <begin position="6"/>
        <end position="24"/>
    </location>
</feature>
<keyword evidence="9" id="KW-1185">Reference proteome</keyword>
<dbReference type="PANTHER" id="PTHR13439">
    <property type="entry name" value="CT120 PROTEIN"/>
    <property type="match status" value="1"/>
</dbReference>
<dbReference type="InterPro" id="IPR050846">
    <property type="entry name" value="TLCD"/>
</dbReference>
<evidence type="ECO:0000256" key="3">
    <source>
        <dbReference type="ARBA" id="ARBA00022989"/>
    </source>
</evidence>
<comment type="subcellular location">
    <subcellularLocation>
        <location evidence="1">Membrane</location>
        <topology evidence="1">Multi-pass membrane protein</topology>
    </subcellularLocation>
</comment>
<sequence length="243" mass="28726">MNGTIYLEIVSFFLFFSLVFYTSLHLLAKHWKSFRTLNSKVQIQFVSRIVSSVHSVLVFLISVYILLTDEKISQKIIYSSPIIIANSCIVIAYFLNDLMMILWYRELFDIQFLLHHIVALISSIFSMKYDVFFYFVLMRLLSEGSTLFINIRWFLLSLSMKESKVYTINGLLVFIVFGLVRIVPIIPFWKKFYEYSNNPDWQLVQYFLIIICAANAVILDSLNIYWYSRIVSIVYKSLKQKKN</sequence>
<evidence type="ECO:0000256" key="2">
    <source>
        <dbReference type="ARBA" id="ARBA00022692"/>
    </source>
</evidence>